<accession>A0A096P9G2</accession>
<evidence type="ECO:0000256" key="1">
    <source>
        <dbReference type="ARBA" id="ARBA00008308"/>
    </source>
</evidence>
<reference evidence="3" key="1">
    <citation type="journal article" date="2006" name="Proc. Natl. Acad. Sci. U.S.A.">
        <title>Genome analysis of the smallest free-living eukaryote Ostreococcus tauri unveils many unique features.</title>
        <authorList>
            <person name="Derelle E."/>
            <person name="Ferraz C."/>
            <person name="Rombauts S."/>
            <person name="Rouze P."/>
            <person name="Worden A.Z."/>
            <person name="Robbens S."/>
            <person name="Partensky F."/>
            <person name="Degroeve S."/>
            <person name="Echeynie S."/>
            <person name="Cooke R."/>
            <person name="Saeys Y."/>
            <person name="Wuyts J."/>
            <person name="Jabbari K."/>
            <person name="Bowler C."/>
            <person name="Panaud O."/>
            <person name="Piegu B."/>
            <person name="Ball S.G."/>
            <person name="Ral J.-P."/>
            <person name="Bouget F.-Y."/>
            <person name="Piganeau G."/>
            <person name="De Baets B."/>
            <person name="Picard A."/>
            <person name="Delseny M."/>
            <person name="Demaille J."/>
            <person name="Van de Peer Y."/>
            <person name="Moreau H."/>
        </authorList>
    </citation>
    <scope>NUCLEOTIDE SEQUENCE [LARGE SCALE GENOMIC DNA]</scope>
    <source>
        <strain evidence="3">OTTH 0595 / CCAP 157/2 / RCC745</strain>
    </source>
</reference>
<proteinExistence type="inferred from homology"/>
<evidence type="ECO:0000313" key="3">
    <source>
        <dbReference type="Proteomes" id="UP000009170"/>
    </source>
</evidence>
<dbReference type="KEGG" id="ota:OT_ostta17g01630"/>
<keyword evidence="3" id="KW-1185">Reference proteome</keyword>
<dbReference type="Gene3D" id="3.40.50.150">
    <property type="entry name" value="Vaccinia Virus protein VP39"/>
    <property type="match status" value="1"/>
</dbReference>
<dbReference type="EMBL" id="CAID01000017">
    <property type="protein sequence ID" value="CEG00601.1"/>
    <property type="molecule type" value="Genomic_DNA"/>
</dbReference>
<evidence type="ECO:0008006" key="4">
    <source>
        <dbReference type="Google" id="ProtNLM"/>
    </source>
</evidence>
<sequence>MHTSRYIRLNTHTPAHTARRPIMGATETSGDRFNLVAASEAATRNARPIARAIAPFVRAHAASARGMFDFYELACGDGAHAAMIARELQGAVRAYDPSDLTSSRFDAVRANARGAGVEDVVRDARTTDATTMADVVDAEAYDGIVVVNMCHISSRNAVLGMFAGAKKALRRGGLLFAYGPFTRDGGKFSGPGDEKFDASLRSRDPVNFGLVDVETFMDVEAARCGLVPDEEHPVAMPANNLLLVYRKA</sequence>
<organism evidence="2 3">
    <name type="scientific">Ostreococcus tauri</name>
    <name type="common">Marine green alga</name>
    <dbReference type="NCBI Taxonomy" id="70448"/>
    <lineage>
        <taxon>Eukaryota</taxon>
        <taxon>Viridiplantae</taxon>
        <taxon>Chlorophyta</taxon>
        <taxon>Mamiellophyceae</taxon>
        <taxon>Mamiellales</taxon>
        <taxon>Bathycoccaceae</taxon>
        <taxon>Ostreococcus</taxon>
    </lineage>
</organism>
<dbReference type="InParanoid" id="A0A096P9G2"/>
<comment type="caution">
    <text evidence="2">The sequence shown here is derived from an EMBL/GenBank/DDBJ whole genome shotgun (WGS) entry which is preliminary data.</text>
</comment>
<dbReference type="Proteomes" id="UP000009170">
    <property type="component" value="Unassembled WGS sequence"/>
</dbReference>
<dbReference type="RefSeq" id="XP_003083933.2">
    <property type="nucleotide sequence ID" value="XM_003083885.2"/>
</dbReference>
<dbReference type="PANTHER" id="PTHR20974:SF0">
    <property type="entry name" value="UPF0585 PROTEIN CG18661"/>
    <property type="match status" value="1"/>
</dbReference>
<comment type="similarity">
    <text evidence="1">Belongs to the UPF0585 family.</text>
</comment>
<dbReference type="Pfam" id="PF06080">
    <property type="entry name" value="DUF938"/>
    <property type="match status" value="1"/>
</dbReference>
<dbReference type="PANTHER" id="PTHR20974">
    <property type="entry name" value="UPF0585 PROTEIN CG18661"/>
    <property type="match status" value="1"/>
</dbReference>
<dbReference type="SUPFAM" id="SSF53335">
    <property type="entry name" value="S-adenosyl-L-methionine-dependent methyltransferases"/>
    <property type="match status" value="1"/>
</dbReference>
<dbReference type="OrthoDB" id="10258744at2759"/>
<evidence type="ECO:0000313" key="2">
    <source>
        <dbReference type="EMBL" id="CEG00601.1"/>
    </source>
</evidence>
<protein>
    <recommendedName>
        <fullName evidence="4">SAM-dependent methyltransferase</fullName>
    </recommendedName>
</protein>
<dbReference type="InterPro" id="IPR029063">
    <property type="entry name" value="SAM-dependent_MTases_sf"/>
</dbReference>
<gene>
    <name evidence="2" type="ORF">OT_ostta17g01630</name>
</gene>
<name>A0A096P9G2_OSTTA</name>
<dbReference type="GeneID" id="9838066"/>
<dbReference type="AlphaFoldDB" id="A0A096P9G2"/>
<dbReference type="CDD" id="cd02440">
    <property type="entry name" value="AdoMet_MTases"/>
    <property type="match status" value="1"/>
</dbReference>
<dbReference type="InterPro" id="IPR010342">
    <property type="entry name" value="DUF938"/>
</dbReference>
<reference evidence="2 3" key="2">
    <citation type="journal article" date="2014" name="BMC Genomics">
        <title>An improved genome of the model marine alga Ostreococcus tauri unfolds by assessing Illumina de novo assemblies.</title>
        <authorList>
            <person name="Blanc-Mathieu R."/>
            <person name="Verhelst B."/>
            <person name="Derelle E."/>
            <person name="Rombauts S."/>
            <person name="Bouget F.Y."/>
            <person name="Carre I."/>
            <person name="Chateau A."/>
            <person name="Eyre-Walker A."/>
            <person name="Grimsley N."/>
            <person name="Moreau H."/>
            <person name="Piegu B."/>
            <person name="Rivals E."/>
            <person name="Schackwitz W."/>
            <person name="Van de Peer Y."/>
            <person name="Piganeau G."/>
        </authorList>
    </citation>
    <scope>NUCLEOTIDE SEQUENCE [LARGE SCALE GENOMIC DNA]</scope>
    <source>
        <strain evidence="3">OTTH 0595 / CCAP 157/2 / RCC745</strain>
    </source>
</reference>